<dbReference type="AlphaFoldDB" id="A0A4Q2UY39"/>
<protein>
    <recommendedName>
        <fullName evidence="1">MULE transposase domain-containing protein</fullName>
    </recommendedName>
</protein>
<dbReference type="PANTHER" id="PTHR31569:SF4">
    <property type="entry name" value="SWIM-TYPE DOMAIN-CONTAINING PROTEIN"/>
    <property type="match status" value="1"/>
</dbReference>
<dbReference type="InterPro" id="IPR018289">
    <property type="entry name" value="MULE_transposase_dom"/>
</dbReference>
<gene>
    <name evidence="2" type="ORF">BFJ63_vAg17765</name>
</gene>
<reference evidence="2 3" key="1">
    <citation type="submission" date="2016-12" db="EMBL/GenBank/DDBJ databases">
        <title>Draft genome sequence of Fusarium oxysporum causing rot on Narcissus.</title>
        <authorList>
            <person name="Armitage A.D."/>
            <person name="Taylor A."/>
            <person name="Clarkson J.P."/>
            <person name="Harrison R.J."/>
            <person name="Jackson A.C."/>
        </authorList>
    </citation>
    <scope>NUCLEOTIDE SEQUENCE [LARGE SCALE GENOMIC DNA]</scope>
    <source>
        <strain evidence="2 3">N139</strain>
    </source>
</reference>
<dbReference type="PANTHER" id="PTHR31569">
    <property type="entry name" value="SWIM-TYPE DOMAIN-CONTAINING PROTEIN"/>
    <property type="match status" value="1"/>
</dbReference>
<accession>A0A4Q2UY39</accession>
<organism evidence="2 3">
    <name type="scientific">Fusarium oxysporum f. sp. narcissi</name>
    <dbReference type="NCBI Taxonomy" id="451672"/>
    <lineage>
        <taxon>Eukaryota</taxon>
        <taxon>Fungi</taxon>
        <taxon>Dikarya</taxon>
        <taxon>Ascomycota</taxon>
        <taxon>Pezizomycotina</taxon>
        <taxon>Sordariomycetes</taxon>
        <taxon>Hypocreomycetidae</taxon>
        <taxon>Hypocreales</taxon>
        <taxon>Nectriaceae</taxon>
        <taxon>Fusarium</taxon>
        <taxon>Fusarium oxysporum species complex</taxon>
    </lineage>
</organism>
<dbReference type="Proteomes" id="UP000290540">
    <property type="component" value="Unassembled WGS sequence"/>
</dbReference>
<proteinExistence type="predicted"/>
<evidence type="ECO:0000313" key="3">
    <source>
        <dbReference type="Proteomes" id="UP000290540"/>
    </source>
</evidence>
<dbReference type="Pfam" id="PF10551">
    <property type="entry name" value="MULE"/>
    <property type="match status" value="1"/>
</dbReference>
<dbReference type="EMBL" id="MQTW01000668">
    <property type="protein sequence ID" value="RYC79351.1"/>
    <property type="molecule type" value="Genomic_DNA"/>
</dbReference>
<feature type="domain" description="MULE transposase" evidence="1">
    <location>
        <begin position="165"/>
        <end position="263"/>
    </location>
</feature>
<dbReference type="InterPro" id="IPR052579">
    <property type="entry name" value="Zinc_finger_SWIM"/>
</dbReference>
<sequence>MDPIEGGRRFPNDALPPEGDYTSREKLYVAINAWAASRGYAFVTKNSWKTSSGRTGVIFSCDRGGRAPRPKERQRQTTSRYTGCPFSIIAMESLYTIATQQDIYNCIARGKRELAKGQSHMHALANELESEGFWSQIRLNETGRATAVFFAHPKSLEYAKLYPEVLILDCTYKTNKYKMPQLDMVGVDACQRSFCVAFAFLGGEEEADFIWALERLRYIYELHGAAFPSVILTDRCLACINAVFSPSCFPESALILCLWHINKAVLGHCMPAFARDKDDSQGLKAWKGFYDSWHEIVASSTEDIYNARLEKFMERYLPDYVSEVGYIIETWLDPHKESTTKGTAKVFEMSRGRPQDELKGMPLALRASIAGPYPSLYDHAYNNTYIYSLYNTLIIPGLLIRLYYIRDYHNNPYDNTHNNNTDTIPSGSYINSLSASKYASSARITS</sequence>
<evidence type="ECO:0000313" key="2">
    <source>
        <dbReference type="EMBL" id="RYC79351.1"/>
    </source>
</evidence>
<comment type="caution">
    <text evidence="2">The sequence shown here is derived from an EMBL/GenBank/DDBJ whole genome shotgun (WGS) entry which is preliminary data.</text>
</comment>
<name>A0A4Q2UY39_FUSOX</name>
<evidence type="ECO:0000259" key="1">
    <source>
        <dbReference type="Pfam" id="PF10551"/>
    </source>
</evidence>